<organism evidence="1">
    <name type="scientific">Brugia timori</name>
    <dbReference type="NCBI Taxonomy" id="42155"/>
    <lineage>
        <taxon>Eukaryota</taxon>
        <taxon>Metazoa</taxon>
        <taxon>Ecdysozoa</taxon>
        <taxon>Nematoda</taxon>
        <taxon>Chromadorea</taxon>
        <taxon>Rhabditida</taxon>
        <taxon>Spirurina</taxon>
        <taxon>Spiruromorpha</taxon>
        <taxon>Filarioidea</taxon>
        <taxon>Onchocercidae</taxon>
        <taxon>Brugia</taxon>
    </lineage>
</organism>
<accession>A0A0R3QPF5</accession>
<name>A0A0R3QPF5_9BILA</name>
<reference evidence="1" key="1">
    <citation type="submission" date="2017-02" db="UniProtKB">
        <authorList>
            <consortium name="WormBaseParasite"/>
        </authorList>
    </citation>
    <scope>IDENTIFICATION</scope>
</reference>
<dbReference type="AlphaFoldDB" id="A0A0R3QPF5"/>
<protein>
    <submittedName>
        <fullName evidence="1">Ovule protein</fullName>
    </submittedName>
</protein>
<evidence type="ECO:0000313" key="1">
    <source>
        <dbReference type="WBParaSite" id="BTMF_0000959001-mRNA-1"/>
    </source>
</evidence>
<proteinExistence type="predicted"/>
<sequence length="92" mass="11048">LVPGIQLIYRKQIFIGKITSTFTKDKRAKRFVEGWFEFLLINLTKRVAVSLHSGQWRTTKYCSRISLDNEHRIEQQRMRVDITQAKDRSRFF</sequence>
<dbReference type="WBParaSite" id="BTMF_0000959001-mRNA-1">
    <property type="protein sequence ID" value="BTMF_0000959001-mRNA-1"/>
    <property type="gene ID" value="BTMF_0000959001"/>
</dbReference>